<proteinExistence type="predicted"/>
<evidence type="ECO:0000313" key="2">
    <source>
        <dbReference type="Proteomes" id="UP000253153"/>
    </source>
</evidence>
<name>A0A366R9H6_9HYPO</name>
<dbReference type="AlphaFoldDB" id="A0A366R9H6"/>
<reference evidence="1 2" key="1">
    <citation type="submission" date="2018-06" db="EMBL/GenBank/DDBJ databases">
        <title>Fusarium incarnatum-equiseti species complex species 28.</title>
        <authorList>
            <person name="Gardiner D.M."/>
        </authorList>
    </citation>
    <scope>NUCLEOTIDE SEQUENCE [LARGE SCALE GENOMIC DNA]</scope>
    <source>
        <strain evidence="1 2">FIESC_28</strain>
    </source>
</reference>
<organism evidence="1 2">
    <name type="scientific">Fusarium coffeatum</name>
    <dbReference type="NCBI Taxonomy" id="231269"/>
    <lineage>
        <taxon>Eukaryota</taxon>
        <taxon>Fungi</taxon>
        <taxon>Dikarya</taxon>
        <taxon>Ascomycota</taxon>
        <taxon>Pezizomycotina</taxon>
        <taxon>Sordariomycetes</taxon>
        <taxon>Hypocreomycetidae</taxon>
        <taxon>Hypocreales</taxon>
        <taxon>Nectriaceae</taxon>
        <taxon>Fusarium</taxon>
        <taxon>Fusarium incarnatum-equiseti species complex</taxon>
    </lineage>
</organism>
<keyword evidence="2" id="KW-1185">Reference proteome</keyword>
<comment type="caution">
    <text evidence="1">The sequence shown here is derived from an EMBL/GenBank/DDBJ whole genome shotgun (WGS) entry which is preliminary data.</text>
</comment>
<protein>
    <submittedName>
        <fullName evidence="1">Uncharacterized protein</fullName>
    </submittedName>
</protein>
<dbReference type="RefSeq" id="XP_031013790.1">
    <property type="nucleotide sequence ID" value="XM_031162167.1"/>
</dbReference>
<accession>A0A366R9H6</accession>
<gene>
    <name evidence="1" type="ORF">FIESC28_08028</name>
</gene>
<dbReference type="Proteomes" id="UP000253153">
    <property type="component" value="Unassembled WGS sequence"/>
</dbReference>
<evidence type="ECO:0000313" key="1">
    <source>
        <dbReference type="EMBL" id="RBR13821.1"/>
    </source>
</evidence>
<sequence>MSNHHDDASWTRADRELLENTARDAKYTNEQVTILAEQIKILVSHSQQREEKEARDAQAKIRLPFYRKLWNRFEKNTA</sequence>
<dbReference type="GeneID" id="41997463"/>
<dbReference type="EMBL" id="QKXC01000174">
    <property type="protein sequence ID" value="RBR13821.1"/>
    <property type="molecule type" value="Genomic_DNA"/>
</dbReference>